<evidence type="ECO:0000313" key="2">
    <source>
        <dbReference type="Proteomes" id="UP000800041"/>
    </source>
</evidence>
<dbReference type="AlphaFoldDB" id="A0A6G1GME6"/>
<gene>
    <name evidence="1" type="ORF">K402DRAFT_385191</name>
</gene>
<reference evidence="1" key="1">
    <citation type="journal article" date="2020" name="Stud. Mycol.">
        <title>101 Dothideomycetes genomes: a test case for predicting lifestyles and emergence of pathogens.</title>
        <authorList>
            <person name="Haridas S."/>
            <person name="Albert R."/>
            <person name="Binder M."/>
            <person name="Bloem J."/>
            <person name="Labutti K."/>
            <person name="Salamov A."/>
            <person name="Andreopoulos B."/>
            <person name="Baker S."/>
            <person name="Barry K."/>
            <person name="Bills G."/>
            <person name="Bluhm B."/>
            <person name="Cannon C."/>
            <person name="Castanera R."/>
            <person name="Culley D."/>
            <person name="Daum C."/>
            <person name="Ezra D."/>
            <person name="Gonzalez J."/>
            <person name="Henrissat B."/>
            <person name="Kuo A."/>
            <person name="Liang C."/>
            <person name="Lipzen A."/>
            <person name="Lutzoni F."/>
            <person name="Magnuson J."/>
            <person name="Mondo S."/>
            <person name="Nolan M."/>
            <person name="Ohm R."/>
            <person name="Pangilinan J."/>
            <person name="Park H.-J."/>
            <person name="Ramirez L."/>
            <person name="Alfaro M."/>
            <person name="Sun H."/>
            <person name="Tritt A."/>
            <person name="Yoshinaga Y."/>
            <person name="Zwiers L.-H."/>
            <person name="Turgeon B."/>
            <person name="Goodwin S."/>
            <person name="Spatafora J."/>
            <person name="Crous P."/>
            <person name="Grigoriev I."/>
        </authorList>
    </citation>
    <scope>NUCLEOTIDE SEQUENCE</scope>
    <source>
        <strain evidence="1">CBS 113979</strain>
    </source>
</reference>
<sequence length="227" mass="25925">MLIFKRLAQISAPPLILGGASWTYNTRNTHFIPLTPTSPTYPSTAVKKYNPSSNPPVCVDHAIREVPLSRLRTTDVEELTREFCRGIWGGVGFEVQRRYLERKWRGLEGREGMLWEREELKKGDYEVGTRIADHFEVVERGVDRVVIRCGDSPLITGPRNSDGVFAMEVTTEGDVAKFHLKSVFFDSTPDGAKGGSLPAHIEFLHREYTKLWMETSVRKLVKERWMD</sequence>
<name>A0A6G1GME6_9PEZI</name>
<accession>A0A6G1GME6</accession>
<protein>
    <submittedName>
        <fullName evidence="1">Uncharacterized protein</fullName>
    </submittedName>
</protein>
<keyword evidence="2" id="KW-1185">Reference proteome</keyword>
<dbReference type="Proteomes" id="UP000800041">
    <property type="component" value="Unassembled WGS sequence"/>
</dbReference>
<dbReference type="OrthoDB" id="4436466at2759"/>
<organism evidence="1 2">
    <name type="scientific">Aulographum hederae CBS 113979</name>
    <dbReference type="NCBI Taxonomy" id="1176131"/>
    <lineage>
        <taxon>Eukaryota</taxon>
        <taxon>Fungi</taxon>
        <taxon>Dikarya</taxon>
        <taxon>Ascomycota</taxon>
        <taxon>Pezizomycotina</taxon>
        <taxon>Dothideomycetes</taxon>
        <taxon>Pleosporomycetidae</taxon>
        <taxon>Aulographales</taxon>
        <taxon>Aulographaceae</taxon>
    </lineage>
</organism>
<dbReference type="EMBL" id="ML977188">
    <property type="protein sequence ID" value="KAF1982105.1"/>
    <property type="molecule type" value="Genomic_DNA"/>
</dbReference>
<evidence type="ECO:0000313" key="1">
    <source>
        <dbReference type="EMBL" id="KAF1982105.1"/>
    </source>
</evidence>
<proteinExistence type="predicted"/>